<feature type="coiled-coil region" evidence="1">
    <location>
        <begin position="392"/>
        <end position="423"/>
    </location>
</feature>
<protein>
    <submittedName>
        <fullName evidence="3">Uncharacterized protein</fullName>
    </submittedName>
</protein>
<evidence type="ECO:0000256" key="1">
    <source>
        <dbReference type="SAM" id="Coils"/>
    </source>
</evidence>
<evidence type="ECO:0000313" key="3">
    <source>
        <dbReference type="EMBL" id="CAE0274088.1"/>
    </source>
</evidence>
<dbReference type="AlphaFoldDB" id="A0A7S3GRB9"/>
<dbReference type="EMBL" id="HBIC01005508">
    <property type="protein sequence ID" value="CAE0274088.1"/>
    <property type="molecule type" value="Transcribed_RNA"/>
</dbReference>
<name>A0A7S3GRB9_9STRA</name>
<reference evidence="3" key="1">
    <citation type="submission" date="2021-01" db="EMBL/GenBank/DDBJ databases">
        <authorList>
            <person name="Corre E."/>
            <person name="Pelletier E."/>
            <person name="Niang G."/>
            <person name="Scheremetjew M."/>
            <person name="Finn R."/>
            <person name="Kale V."/>
            <person name="Holt S."/>
            <person name="Cochrane G."/>
            <person name="Meng A."/>
            <person name="Brown T."/>
            <person name="Cohen L."/>
        </authorList>
    </citation>
    <scope>NUCLEOTIDE SEQUENCE</scope>
    <source>
        <strain evidence="3">CCAP 955/1</strain>
    </source>
</reference>
<keyword evidence="1" id="KW-0175">Coiled coil</keyword>
<sequence length="425" mass="46957">MADTPVESLAAASIKEKVEDEKCVVAQYRTTTKQKNAFAQHLATCNKNSVPIEWVIDIADESNGWFYGTGYHYDDTTQMLHVMVPDKENPTFDGQVLLDHRTVHLIECVDGKSDALFNKIVRDSVIKVKWDVEWFEEAEDGQGESQGWAGDGTTGSWIHSSARYYIRIANQLLVEDKDLGQESRGFVIITADLNLKLLKCHKGKGIDDFSRLINEGVVQSSPEAAEVARTTLSPQSTPVHANSGFRSNGDSASRPFSSAKDNYSAEDTTSPAANNTVLTPATKLADMSTGLRECVVDILDDRDRMKSEANQLADSFHAFALEGDLDEGLKLMQHFESVRAKAEKARAAQDSDLIVPDDADDKIEAIADDAIYLAQKLERNLTKIVRAGGEVSTSAEEEIESLRRSLRKARSDLQAKEDELREARG</sequence>
<feature type="region of interest" description="Disordered" evidence="2">
    <location>
        <begin position="230"/>
        <end position="276"/>
    </location>
</feature>
<accession>A0A7S3GRB9</accession>
<gene>
    <name evidence="3" type="ORF">SELO1098_LOCUS2915</name>
</gene>
<proteinExistence type="predicted"/>
<evidence type="ECO:0000256" key="2">
    <source>
        <dbReference type="SAM" id="MobiDB-lite"/>
    </source>
</evidence>
<organism evidence="3">
    <name type="scientific">Spumella elongata</name>
    <dbReference type="NCBI Taxonomy" id="89044"/>
    <lineage>
        <taxon>Eukaryota</taxon>
        <taxon>Sar</taxon>
        <taxon>Stramenopiles</taxon>
        <taxon>Ochrophyta</taxon>
        <taxon>Chrysophyceae</taxon>
        <taxon>Chromulinales</taxon>
        <taxon>Chromulinaceae</taxon>
        <taxon>Spumella</taxon>
    </lineage>
</organism>